<reference evidence="3" key="1">
    <citation type="submission" date="2020-01" db="EMBL/GenBank/DDBJ databases">
        <title>Draft genome sequence of the Termite Coptotermes fromosanus.</title>
        <authorList>
            <person name="Itakura S."/>
            <person name="Yosikawa Y."/>
            <person name="Umezawa K."/>
        </authorList>
    </citation>
    <scope>NUCLEOTIDE SEQUENCE [LARGE SCALE GENOMIC DNA]</scope>
</reference>
<proteinExistence type="predicted"/>
<dbReference type="Pfam" id="PF00665">
    <property type="entry name" value="rve"/>
    <property type="match status" value="1"/>
</dbReference>
<dbReference type="GO" id="GO:0003676">
    <property type="term" value="F:nucleic acid binding"/>
    <property type="evidence" value="ECO:0007669"/>
    <property type="project" value="InterPro"/>
</dbReference>
<sequence>MILVCVDAFSEFVWLIPVHEATTMATIKALKERVFSNFSVPEFLVSDNARCFTSHEFQQFCVELGMKHVTKYPSCPQPSHAERFNHNLRAALILYHGDTHVTWDQNLTWLQLAFNTANHKATLATPFEVVFPLVWDHLFYVGGKSKI</sequence>
<dbReference type="OrthoDB" id="8026685at2759"/>
<evidence type="ECO:0000313" key="3">
    <source>
        <dbReference type="Proteomes" id="UP000502823"/>
    </source>
</evidence>
<dbReference type="EMBL" id="BLKM01006251">
    <property type="protein sequence ID" value="GFG36571.1"/>
    <property type="molecule type" value="Genomic_DNA"/>
</dbReference>
<keyword evidence="3" id="KW-1185">Reference proteome</keyword>
<dbReference type="PANTHER" id="PTHR37984:SF5">
    <property type="entry name" value="PROTEIN NYNRIN-LIKE"/>
    <property type="match status" value="1"/>
</dbReference>
<dbReference type="InParanoid" id="A0A6L2PVD5"/>
<organism evidence="2 3">
    <name type="scientific">Coptotermes formosanus</name>
    <name type="common">Formosan subterranean termite</name>
    <dbReference type="NCBI Taxonomy" id="36987"/>
    <lineage>
        <taxon>Eukaryota</taxon>
        <taxon>Metazoa</taxon>
        <taxon>Ecdysozoa</taxon>
        <taxon>Arthropoda</taxon>
        <taxon>Hexapoda</taxon>
        <taxon>Insecta</taxon>
        <taxon>Pterygota</taxon>
        <taxon>Neoptera</taxon>
        <taxon>Polyneoptera</taxon>
        <taxon>Dictyoptera</taxon>
        <taxon>Blattodea</taxon>
        <taxon>Blattoidea</taxon>
        <taxon>Termitoidae</taxon>
        <taxon>Rhinotermitidae</taxon>
        <taxon>Coptotermes</taxon>
    </lineage>
</organism>
<evidence type="ECO:0000259" key="1">
    <source>
        <dbReference type="PROSITE" id="PS50994"/>
    </source>
</evidence>
<dbReference type="PANTHER" id="PTHR37984">
    <property type="entry name" value="PROTEIN CBG26694"/>
    <property type="match status" value="1"/>
</dbReference>
<dbReference type="Gene3D" id="3.30.420.10">
    <property type="entry name" value="Ribonuclease H-like superfamily/Ribonuclease H"/>
    <property type="match status" value="1"/>
</dbReference>
<accession>A0A6L2PVD5</accession>
<dbReference type="GO" id="GO:0015074">
    <property type="term" value="P:DNA integration"/>
    <property type="evidence" value="ECO:0007669"/>
    <property type="project" value="InterPro"/>
</dbReference>
<dbReference type="InterPro" id="IPR036397">
    <property type="entry name" value="RNaseH_sf"/>
</dbReference>
<dbReference type="InterPro" id="IPR012337">
    <property type="entry name" value="RNaseH-like_sf"/>
</dbReference>
<dbReference type="SUPFAM" id="SSF53098">
    <property type="entry name" value="Ribonuclease H-like"/>
    <property type="match status" value="1"/>
</dbReference>
<dbReference type="InterPro" id="IPR001584">
    <property type="entry name" value="Integrase_cat-core"/>
</dbReference>
<evidence type="ECO:0000313" key="2">
    <source>
        <dbReference type="EMBL" id="GFG36571.1"/>
    </source>
</evidence>
<gene>
    <name evidence="2" type="ORF">Cfor_06188</name>
</gene>
<name>A0A6L2PVD5_COPFO</name>
<dbReference type="InterPro" id="IPR050951">
    <property type="entry name" value="Retrovirus_Pol_polyprotein"/>
</dbReference>
<comment type="caution">
    <text evidence="2">The sequence shown here is derived from an EMBL/GenBank/DDBJ whole genome shotgun (WGS) entry which is preliminary data.</text>
</comment>
<protein>
    <recommendedName>
        <fullName evidence="1">Integrase catalytic domain-containing protein</fullName>
    </recommendedName>
</protein>
<dbReference type="Proteomes" id="UP000502823">
    <property type="component" value="Unassembled WGS sequence"/>
</dbReference>
<dbReference type="PROSITE" id="PS50994">
    <property type="entry name" value="INTEGRASE"/>
    <property type="match status" value="1"/>
</dbReference>
<dbReference type="AlphaFoldDB" id="A0A6L2PVD5"/>
<feature type="domain" description="Integrase catalytic" evidence="1">
    <location>
        <begin position="1"/>
        <end position="134"/>
    </location>
</feature>